<dbReference type="Proteomes" id="UP000654913">
    <property type="component" value="Chromosome 2"/>
</dbReference>
<feature type="region of interest" description="Disordered" evidence="1">
    <location>
        <begin position="491"/>
        <end position="521"/>
    </location>
</feature>
<evidence type="ECO:0000313" key="4">
    <source>
        <dbReference type="Proteomes" id="UP000654913"/>
    </source>
</evidence>
<dbReference type="OrthoDB" id="5428040at2759"/>
<gene>
    <name evidence="3" type="ORF">APUU_22172S</name>
</gene>
<proteinExistence type="predicted"/>
<feature type="transmembrane region" description="Helical" evidence="2">
    <location>
        <begin position="50"/>
        <end position="71"/>
    </location>
</feature>
<feature type="region of interest" description="Disordered" evidence="1">
    <location>
        <begin position="457"/>
        <end position="476"/>
    </location>
</feature>
<reference evidence="3" key="1">
    <citation type="submission" date="2021-01" db="EMBL/GenBank/DDBJ databases">
        <authorList>
            <consortium name="Aspergillus puulaauensis MK2 genome sequencing consortium"/>
            <person name="Kazuki M."/>
            <person name="Futagami T."/>
        </authorList>
    </citation>
    <scope>NUCLEOTIDE SEQUENCE</scope>
    <source>
        <strain evidence="3">MK2</strain>
    </source>
</reference>
<dbReference type="AlphaFoldDB" id="A0A7R7XHX2"/>
<evidence type="ECO:0000256" key="1">
    <source>
        <dbReference type="SAM" id="MobiDB-lite"/>
    </source>
</evidence>
<evidence type="ECO:0000313" key="3">
    <source>
        <dbReference type="EMBL" id="BCS21740.1"/>
    </source>
</evidence>
<evidence type="ECO:0000256" key="2">
    <source>
        <dbReference type="SAM" id="Phobius"/>
    </source>
</evidence>
<feature type="transmembrane region" description="Helical" evidence="2">
    <location>
        <begin position="164"/>
        <end position="186"/>
    </location>
</feature>
<name>A0A7R7XHX2_9EURO</name>
<sequence>MTRLSSEAADYAPLALSNATTSDHDEPPDEWQIPRSKAANVWARIGTLNLLVLALGSIFLAAPLVLLGLVWRESVVAISGGHPNMLWTRVVHAEWTARFVTACTAVIRIIIAFQAGVFTAMVASIMLETIGTPLSYAPFYSIIRAVSVSPNTLLFTASLRPKGVLSLLIALLVVVEAAVIVASQFLSTILISDFMNSRFTDADNFTQVGGAIDYYGRVSFWWKMPPTSSWTFAEMSEPFSDGPNYHDTGHTYRAFLPFDDEAPRKDLRRFRGPAQVIDYRVFCVQPFLHDMTLNPLGADGLSGQVAIDAPYHQLPGLPTNQFVNFTCKLPSPYIRERMWGEGSLCFPQLPENWTVQLAEPLVETIENRWPSFANMFLVLDSLDHGARISNYQGLAIPGPHVEVARKDGPWAIVNNGSDVEALRVSACFTDFHAAEFIVEMNSSWEGLEPKLTWDLEADGHNTEPSRRQLGVSRSPQSLRERGVLALIMHSQRNDSDLDTQDQGEDQGLVTPQQSVPGFLSGLPPENKYDEANFDTGLLLSKGDVSDVLRADVSHVDLFQDALHDTDSPALASQGLLTRAAQMAYYKDLVRDNTTESARTAFSTIASIPMQWTGFIVAVSLVAAHVTILLIILVIFIFSTHHSLLGHYWQAIAQVVSEDTIRVLEQADAMKDDEVAQWGEHKIPQLAQTSLVRRQSSGRVAVGVGEESEI</sequence>
<keyword evidence="2" id="KW-1133">Transmembrane helix</keyword>
<reference evidence="3" key="2">
    <citation type="submission" date="2021-02" db="EMBL/GenBank/DDBJ databases">
        <title>Aspergillus puulaauensis MK2 genome sequence.</title>
        <authorList>
            <person name="Futagami T."/>
            <person name="Mori K."/>
            <person name="Kadooka C."/>
            <person name="Tanaka T."/>
        </authorList>
    </citation>
    <scope>NUCLEOTIDE SEQUENCE</scope>
    <source>
        <strain evidence="3">MK2</strain>
    </source>
</reference>
<dbReference type="KEGG" id="apuu:APUU_22172S"/>
<dbReference type="EMBL" id="AP024444">
    <property type="protein sequence ID" value="BCS21740.1"/>
    <property type="molecule type" value="Genomic_DNA"/>
</dbReference>
<organism evidence="3 4">
    <name type="scientific">Aspergillus puulaauensis</name>
    <dbReference type="NCBI Taxonomy" id="1220207"/>
    <lineage>
        <taxon>Eukaryota</taxon>
        <taxon>Fungi</taxon>
        <taxon>Dikarya</taxon>
        <taxon>Ascomycota</taxon>
        <taxon>Pezizomycotina</taxon>
        <taxon>Eurotiomycetes</taxon>
        <taxon>Eurotiomycetidae</taxon>
        <taxon>Eurotiales</taxon>
        <taxon>Aspergillaceae</taxon>
        <taxon>Aspergillus</taxon>
    </lineage>
</organism>
<feature type="compositionally biased region" description="Basic and acidic residues" evidence="1">
    <location>
        <begin position="457"/>
        <end position="466"/>
    </location>
</feature>
<keyword evidence="4" id="KW-1185">Reference proteome</keyword>
<feature type="transmembrane region" description="Helical" evidence="2">
    <location>
        <begin position="105"/>
        <end position="127"/>
    </location>
</feature>
<keyword evidence="2" id="KW-0812">Transmembrane</keyword>
<feature type="transmembrane region" description="Helical" evidence="2">
    <location>
        <begin position="611"/>
        <end position="637"/>
    </location>
</feature>
<feature type="transmembrane region" description="Helical" evidence="2">
    <location>
        <begin position="139"/>
        <end position="157"/>
    </location>
</feature>
<accession>A0A7R7XHX2</accession>
<dbReference type="GeneID" id="64971745"/>
<keyword evidence="2" id="KW-0472">Membrane</keyword>
<dbReference type="RefSeq" id="XP_041553934.1">
    <property type="nucleotide sequence ID" value="XM_041701005.1"/>
</dbReference>
<protein>
    <submittedName>
        <fullName evidence="3">Uncharacterized protein</fullName>
    </submittedName>
</protein>